<dbReference type="Proteomes" id="UP000824107">
    <property type="component" value="Unassembled WGS sequence"/>
</dbReference>
<organism evidence="2 3">
    <name type="scientific">Candidatus Scatocola faecipullorum</name>
    <dbReference type="NCBI Taxonomy" id="2840917"/>
    <lineage>
        <taxon>Bacteria</taxon>
        <taxon>Pseudomonadati</taxon>
        <taxon>Pseudomonadota</taxon>
        <taxon>Alphaproteobacteria</taxon>
        <taxon>Rhodospirillales</taxon>
        <taxon>Rhodospirillaceae</taxon>
        <taxon>Rhodospirillaceae incertae sedis</taxon>
        <taxon>Candidatus Scatocola</taxon>
    </lineage>
</organism>
<dbReference type="EMBL" id="DVNC01000026">
    <property type="protein sequence ID" value="HIU53140.1"/>
    <property type="molecule type" value="Genomic_DNA"/>
</dbReference>
<gene>
    <name evidence="2" type="ORF">IAD20_03560</name>
</gene>
<reference evidence="2" key="1">
    <citation type="submission" date="2020-10" db="EMBL/GenBank/DDBJ databases">
        <authorList>
            <person name="Gilroy R."/>
        </authorList>
    </citation>
    <scope>NUCLEOTIDE SEQUENCE</scope>
    <source>
        <strain evidence="2">ChiW3-316</strain>
    </source>
</reference>
<evidence type="ECO:0000256" key="1">
    <source>
        <dbReference type="SAM" id="Phobius"/>
    </source>
</evidence>
<evidence type="ECO:0000313" key="2">
    <source>
        <dbReference type="EMBL" id="HIU53140.1"/>
    </source>
</evidence>
<comment type="caution">
    <text evidence="2">The sequence shown here is derived from an EMBL/GenBank/DDBJ whole genome shotgun (WGS) entry which is preliminary data.</text>
</comment>
<keyword evidence="1" id="KW-0812">Transmembrane</keyword>
<dbReference type="AlphaFoldDB" id="A0A9D1M3I2"/>
<keyword evidence="1" id="KW-0472">Membrane</keyword>
<name>A0A9D1M3I2_9PROT</name>
<feature type="transmembrane region" description="Helical" evidence="1">
    <location>
        <begin position="34"/>
        <end position="55"/>
    </location>
</feature>
<proteinExistence type="predicted"/>
<keyword evidence="1" id="KW-1133">Transmembrane helix</keyword>
<sequence length="105" mass="12493">MFTPHDWRNGADYSDETYESFHNTFETYDTFGKFLKIFFIVIACSLAICLIIWQWENITEICNRLYNFIISKQKIKEIVIAIALGVPFIITLSIPYIIYMRHKNK</sequence>
<protein>
    <submittedName>
        <fullName evidence="2">Uncharacterized protein</fullName>
    </submittedName>
</protein>
<accession>A0A9D1M3I2</accession>
<evidence type="ECO:0000313" key="3">
    <source>
        <dbReference type="Proteomes" id="UP000824107"/>
    </source>
</evidence>
<feature type="transmembrane region" description="Helical" evidence="1">
    <location>
        <begin position="75"/>
        <end position="99"/>
    </location>
</feature>
<reference evidence="2" key="2">
    <citation type="journal article" date="2021" name="PeerJ">
        <title>Extensive microbial diversity within the chicken gut microbiome revealed by metagenomics and culture.</title>
        <authorList>
            <person name="Gilroy R."/>
            <person name="Ravi A."/>
            <person name="Getino M."/>
            <person name="Pursley I."/>
            <person name="Horton D.L."/>
            <person name="Alikhan N.F."/>
            <person name="Baker D."/>
            <person name="Gharbi K."/>
            <person name="Hall N."/>
            <person name="Watson M."/>
            <person name="Adriaenssens E.M."/>
            <person name="Foster-Nyarko E."/>
            <person name="Jarju S."/>
            <person name="Secka A."/>
            <person name="Antonio M."/>
            <person name="Oren A."/>
            <person name="Chaudhuri R.R."/>
            <person name="La Ragione R."/>
            <person name="Hildebrand F."/>
            <person name="Pallen M.J."/>
        </authorList>
    </citation>
    <scope>NUCLEOTIDE SEQUENCE</scope>
    <source>
        <strain evidence="2">ChiW3-316</strain>
    </source>
</reference>